<proteinExistence type="inferred from homology"/>
<evidence type="ECO:0000313" key="10">
    <source>
        <dbReference type="EMBL" id="MCP1109909.1"/>
    </source>
</evidence>
<evidence type="ECO:0000313" key="11">
    <source>
        <dbReference type="Proteomes" id="UP001523565"/>
    </source>
</evidence>
<feature type="transmembrane region" description="Helical" evidence="7">
    <location>
        <begin position="286"/>
        <end position="310"/>
    </location>
</feature>
<evidence type="ECO:0000259" key="9">
    <source>
        <dbReference type="Pfam" id="PF12704"/>
    </source>
</evidence>
<evidence type="ECO:0000256" key="3">
    <source>
        <dbReference type="ARBA" id="ARBA00022692"/>
    </source>
</evidence>
<dbReference type="InterPro" id="IPR025857">
    <property type="entry name" value="MacB_PCD"/>
</dbReference>
<comment type="similarity">
    <text evidence="6">Belongs to the ABC-4 integral membrane protein family.</text>
</comment>
<evidence type="ECO:0000256" key="1">
    <source>
        <dbReference type="ARBA" id="ARBA00004651"/>
    </source>
</evidence>
<feature type="domain" description="ABC3 transporter permease C-terminal" evidence="8">
    <location>
        <begin position="289"/>
        <end position="404"/>
    </location>
</feature>
<feature type="transmembrane region" description="Helical" evidence="7">
    <location>
        <begin position="376"/>
        <end position="394"/>
    </location>
</feature>
<feature type="transmembrane region" description="Helical" evidence="7">
    <location>
        <begin position="330"/>
        <end position="356"/>
    </location>
</feature>
<dbReference type="InterPro" id="IPR050250">
    <property type="entry name" value="Macrolide_Exporter_MacB"/>
</dbReference>
<dbReference type="Pfam" id="PF02687">
    <property type="entry name" value="FtsX"/>
    <property type="match status" value="1"/>
</dbReference>
<keyword evidence="4 7" id="KW-1133">Transmembrane helix</keyword>
<reference evidence="10 11" key="1">
    <citation type="journal article" date="2022" name="Genome Biol. Evol.">
        <title>Host diet, physiology and behaviors set the stage for Lachnospiraceae cladogenesis.</title>
        <authorList>
            <person name="Vera-Ponce De Leon A."/>
            <person name="Schneider M."/>
            <person name="Jahnes B.C."/>
            <person name="Sadowski V."/>
            <person name="Camuy-Velez L.A."/>
            <person name="Duan J."/>
            <person name="Sabree Z.L."/>
        </authorList>
    </citation>
    <scope>NUCLEOTIDE SEQUENCE [LARGE SCALE GENOMIC DNA]</scope>
    <source>
        <strain evidence="10 11">PAL227</strain>
    </source>
</reference>
<comment type="subcellular location">
    <subcellularLocation>
        <location evidence="1">Cell membrane</location>
        <topology evidence="1">Multi-pass membrane protein</topology>
    </subcellularLocation>
</comment>
<dbReference type="PANTHER" id="PTHR30572">
    <property type="entry name" value="MEMBRANE COMPONENT OF TRANSPORTER-RELATED"/>
    <property type="match status" value="1"/>
</dbReference>
<feature type="domain" description="MacB-like periplasmic core" evidence="9">
    <location>
        <begin position="22"/>
        <end position="247"/>
    </location>
</feature>
<evidence type="ECO:0000256" key="6">
    <source>
        <dbReference type="ARBA" id="ARBA00038076"/>
    </source>
</evidence>
<dbReference type="EMBL" id="JAMZFV010000007">
    <property type="protein sequence ID" value="MCP1109909.1"/>
    <property type="molecule type" value="Genomic_DNA"/>
</dbReference>
<keyword evidence="3 7" id="KW-0812">Transmembrane</keyword>
<evidence type="ECO:0000256" key="2">
    <source>
        <dbReference type="ARBA" id="ARBA00022475"/>
    </source>
</evidence>
<comment type="caution">
    <text evidence="10">The sequence shown here is derived from an EMBL/GenBank/DDBJ whole genome shotgun (WGS) entry which is preliminary data.</text>
</comment>
<dbReference type="Proteomes" id="UP001523565">
    <property type="component" value="Unassembled WGS sequence"/>
</dbReference>
<keyword evidence="5 7" id="KW-0472">Membrane</keyword>
<dbReference type="PANTHER" id="PTHR30572:SF4">
    <property type="entry name" value="ABC TRANSPORTER PERMEASE YTRF"/>
    <property type="match status" value="1"/>
</dbReference>
<organism evidence="10 11">
    <name type="scientific">Ohessyouella blattaphilus</name>
    <dbReference type="NCBI Taxonomy" id="2949333"/>
    <lineage>
        <taxon>Bacteria</taxon>
        <taxon>Bacillati</taxon>
        <taxon>Bacillota</taxon>
        <taxon>Clostridia</taxon>
        <taxon>Lachnospirales</taxon>
        <taxon>Lachnospiraceae</taxon>
        <taxon>Ohessyouella</taxon>
    </lineage>
</organism>
<keyword evidence="2" id="KW-1003">Cell membrane</keyword>
<evidence type="ECO:0000256" key="4">
    <source>
        <dbReference type="ARBA" id="ARBA00022989"/>
    </source>
</evidence>
<dbReference type="Pfam" id="PF12704">
    <property type="entry name" value="MacB_PCD"/>
    <property type="match status" value="1"/>
</dbReference>
<name>A0ABT1EHD3_9FIRM</name>
<feature type="transmembrane region" description="Helical" evidence="7">
    <location>
        <begin position="23"/>
        <end position="43"/>
    </location>
</feature>
<sequence length="410" mass="43457">MGQIVEYIKMALYSILSNKGRSFLTMLGIIIGISSVITVVSIGSGVKSEVMATTEEKSVSVSVDTEVLTNPMIMTDDDILAVKSGLGKRTTGVVATSQGMGTTTTNKGSFDAYLTFATPDAQYDPNMEEMYSGTYFTEDDMANASPVAVIDRESALYVFGNTDVLGMDLDITMENRIVTVRIIGIRDVTDEVIAANKEVNQMFGMEMPISLEMPYTGTELWGEPVNNYSTLSIYLAEGENANGVAKAAMQILAARHVSDGDDIFKKDQGLDLTSYMGTMLDTVTAFIAFVAGISLLVGGIGVMNIMLVSVTERTREIGIRKSLGATTRSIVAQFLFESAIISGIGGIIGILSGAGIAKLISVLNIGGLSSKLSPGAIIIATAFSCGVGIIFGIYPARKAAKLSPIEALRQ</sequence>
<keyword evidence="11" id="KW-1185">Reference proteome</keyword>
<evidence type="ECO:0000256" key="7">
    <source>
        <dbReference type="SAM" id="Phobius"/>
    </source>
</evidence>
<evidence type="ECO:0000259" key="8">
    <source>
        <dbReference type="Pfam" id="PF02687"/>
    </source>
</evidence>
<evidence type="ECO:0000256" key="5">
    <source>
        <dbReference type="ARBA" id="ARBA00023136"/>
    </source>
</evidence>
<gene>
    <name evidence="10" type="ORF">NK118_06565</name>
</gene>
<dbReference type="InterPro" id="IPR003838">
    <property type="entry name" value="ABC3_permease_C"/>
</dbReference>
<protein>
    <submittedName>
        <fullName evidence="10">ABC transporter permease</fullName>
    </submittedName>
</protein>
<accession>A0ABT1EHD3</accession>
<dbReference type="RefSeq" id="WP_262068790.1">
    <property type="nucleotide sequence ID" value="NZ_JAMXOC010000007.1"/>
</dbReference>